<dbReference type="OMA" id="YWAAKRQ"/>
<dbReference type="InterPro" id="IPR019542">
    <property type="entry name" value="Enhancer_polycomb-like_N"/>
</dbReference>
<comment type="subcellular location">
    <subcellularLocation>
        <location evidence="1 6">Nucleus</location>
    </subcellularLocation>
</comment>
<evidence type="ECO:0000256" key="1">
    <source>
        <dbReference type="ARBA" id="ARBA00004123"/>
    </source>
</evidence>
<comment type="similarity">
    <text evidence="2 6">Belongs to the enhancer of polycomb family.</text>
</comment>
<dbReference type="GO" id="GO:0006357">
    <property type="term" value="P:regulation of transcription by RNA polymerase II"/>
    <property type="evidence" value="ECO:0000318"/>
    <property type="project" value="GO_Central"/>
</dbReference>
<dbReference type="Pfam" id="PF10513">
    <property type="entry name" value="EPL1"/>
    <property type="match status" value="1"/>
</dbReference>
<evidence type="ECO:0000313" key="11">
    <source>
        <dbReference type="Proteomes" id="UP000054558"/>
    </source>
</evidence>
<feature type="region of interest" description="Disordered" evidence="8">
    <location>
        <begin position="447"/>
        <end position="483"/>
    </location>
</feature>
<dbReference type="Proteomes" id="UP000054558">
    <property type="component" value="Unassembled WGS sequence"/>
</dbReference>
<accession>A0A1Y1IS28</accession>
<dbReference type="InterPro" id="IPR024943">
    <property type="entry name" value="Enhancer_polycomb"/>
</dbReference>
<feature type="coiled-coil region" evidence="7">
    <location>
        <begin position="245"/>
        <end position="285"/>
    </location>
</feature>
<evidence type="ECO:0000313" key="10">
    <source>
        <dbReference type="EMBL" id="GAQ90948.1"/>
    </source>
</evidence>
<proteinExistence type="inferred from homology"/>
<evidence type="ECO:0000259" key="9">
    <source>
        <dbReference type="Pfam" id="PF10513"/>
    </source>
</evidence>
<dbReference type="AlphaFoldDB" id="A0A1Y1IS28"/>
<feature type="compositionally biased region" description="Basic residues" evidence="8">
    <location>
        <begin position="361"/>
        <end position="378"/>
    </location>
</feature>
<evidence type="ECO:0000256" key="4">
    <source>
        <dbReference type="ARBA" id="ARBA00023163"/>
    </source>
</evidence>
<evidence type="ECO:0000256" key="6">
    <source>
        <dbReference type="RuleBase" id="RU361124"/>
    </source>
</evidence>
<feature type="region of interest" description="Disordered" evidence="8">
    <location>
        <begin position="353"/>
        <end position="378"/>
    </location>
</feature>
<dbReference type="STRING" id="105231.A0A1Y1IS28"/>
<name>A0A1Y1IS28_KLENI</name>
<evidence type="ECO:0000256" key="3">
    <source>
        <dbReference type="ARBA" id="ARBA00023015"/>
    </source>
</evidence>
<gene>
    <name evidence="10" type="ORF">KFL_007060050</name>
</gene>
<evidence type="ECO:0000256" key="5">
    <source>
        <dbReference type="ARBA" id="ARBA00023242"/>
    </source>
</evidence>
<evidence type="ECO:0000256" key="7">
    <source>
        <dbReference type="SAM" id="Coils"/>
    </source>
</evidence>
<evidence type="ECO:0000256" key="8">
    <source>
        <dbReference type="SAM" id="MobiDB-lite"/>
    </source>
</evidence>
<dbReference type="OrthoDB" id="435275at2759"/>
<dbReference type="GO" id="GO:0032777">
    <property type="term" value="C:piccolo histone acetyltransferase complex"/>
    <property type="evidence" value="ECO:0000318"/>
    <property type="project" value="GO_Central"/>
</dbReference>
<feature type="compositionally biased region" description="Basic and acidic residues" evidence="8">
    <location>
        <begin position="466"/>
        <end position="475"/>
    </location>
</feature>
<organism evidence="10 11">
    <name type="scientific">Klebsormidium nitens</name>
    <name type="common">Green alga</name>
    <name type="synonym">Ulothrix nitens</name>
    <dbReference type="NCBI Taxonomy" id="105231"/>
    <lineage>
        <taxon>Eukaryota</taxon>
        <taxon>Viridiplantae</taxon>
        <taxon>Streptophyta</taxon>
        <taxon>Klebsormidiophyceae</taxon>
        <taxon>Klebsormidiales</taxon>
        <taxon>Klebsormidiaceae</taxon>
        <taxon>Klebsormidium</taxon>
    </lineage>
</organism>
<keyword evidence="4 6" id="KW-0804">Transcription</keyword>
<keyword evidence="7" id="KW-0175">Coiled coil</keyword>
<protein>
    <recommendedName>
        <fullName evidence="6">Enhancer of polycomb-like protein</fullName>
    </recommendedName>
</protein>
<dbReference type="GO" id="GO:0005634">
    <property type="term" value="C:nucleus"/>
    <property type="evidence" value="ECO:0007669"/>
    <property type="project" value="UniProtKB-SubCell"/>
</dbReference>
<keyword evidence="11" id="KW-1185">Reference proteome</keyword>
<reference evidence="10 11" key="1">
    <citation type="journal article" date="2014" name="Nat. Commun.">
        <title>Klebsormidium flaccidum genome reveals primary factors for plant terrestrial adaptation.</title>
        <authorList>
            <person name="Hori K."/>
            <person name="Maruyama F."/>
            <person name="Fujisawa T."/>
            <person name="Togashi T."/>
            <person name="Yamamoto N."/>
            <person name="Seo M."/>
            <person name="Sato S."/>
            <person name="Yamada T."/>
            <person name="Mori H."/>
            <person name="Tajima N."/>
            <person name="Moriyama T."/>
            <person name="Ikeuchi M."/>
            <person name="Watanabe M."/>
            <person name="Wada H."/>
            <person name="Kobayashi K."/>
            <person name="Saito M."/>
            <person name="Masuda T."/>
            <person name="Sasaki-Sekimoto Y."/>
            <person name="Mashiguchi K."/>
            <person name="Awai K."/>
            <person name="Shimojima M."/>
            <person name="Masuda S."/>
            <person name="Iwai M."/>
            <person name="Nobusawa T."/>
            <person name="Narise T."/>
            <person name="Kondo S."/>
            <person name="Saito H."/>
            <person name="Sato R."/>
            <person name="Murakawa M."/>
            <person name="Ihara Y."/>
            <person name="Oshima-Yamada Y."/>
            <person name="Ohtaka K."/>
            <person name="Satoh M."/>
            <person name="Sonobe K."/>
            <person name="Ishii M."/>
            <person name="Ohtani R."/>
            <person name="Kanamori-Sato M."/>
            <person name="Honoki R."/>
            <person name="Miyazaki D."/>
            <person name="Mochizuki H."/>
            <person name="Umetsu J."/>
            <person name="Higashi K."/>
            <person name="Shibata D."/>
            <person name="Kamiya Y."/>
            <person name="Sato N."/>
            <person name="Nakamura Y."/>
            <person name="Tabata S."/>
            <person name="Ida S."/>
            <person name="Kurokawa K."/>
            <person name="Ohta H."/>
        </authorList>
    </citation>
    <scope>NUCLEOTIDE SEQUENCE [LARGE SCALE GENOMIC DNA]</scope>
    <source>
        <strain evidence="10 11">NIES-2285</strain>
    </source>
</reference>
<dbReference type="PANTHER" id="PTHR14898">
    <property type="entry name" value="ENHANCER OF POLYCOMB"/>
    <property type="match status" value="1"/>
</dbReference>
<sequence length="483" mass="55559">MSNRTSFRPRPLDTGRQLPLVRSLSELDNDEALVSRSVHHSHITLDAENEEVLKTSNSKGVSEIPVPDVLTVPSYETDYTPTFKQPQSYIRSKPARSETETFVEYDLDDEDEDWLGVFNQRRRLLAPEKFEAMLYRLEIGAAKFQEKAGVQVGVPNAPLPTQEMALETLRQSEGGSRPAILCAVYEYWKDKRERWNKPILRRLQPPPSVTDQNPFNVFRPRERVHRPHTRRMQRHENDLPSYEKMLEMKNNLKAARSLLTAIQKREKKKRELTECEMHVQRLQMRQRHDPDADNEDLSLSAMLQPRVQKIRIRNSHIDNAMRAAYDHDGGHLPPDDLWRPRLPLDLDGLADADGLADPARAKKRKRRKSQHGKGKGGIRKIGALAPVEPLEHPLLFAQPLNLTHLQAVGINLPEADGLNTRLRCRARIGRGGRIVFDRFCTVGRPHRSGATYSQRLAPEKQPLWSERVHSPDENRPVNNLYTR</sequence>
<keyword evidence="3 6" id="KW-0805">Transcription regulation</keyword>
<dbReference type="EMBL" id="DF237655">
    <property type="protein sequence ID" value="GAQ90948.1"/>
    <property type="molecule type" value="Genomic_DNA"/>
</dbReference>
<dbReference type="GO" id="GO:0035267">
    <property type="term" value="C:NuA4 histone acetyltransferase complex"/>
    <property type="evidence" value="ECO:0007669"/>
    <property type="project" value="InterPro"/>
</dbReference>
<keyword evidence="5 6" id="KW-0539">Nucleus</keyword>
<evidence type="ECO:0000256" key="2">
    <source>
        <dbReference type="ARBA" id="ARBA00008035"/>
    </source>
</evidence>
<feature type="domain" description="Enhancer of polycomb-like N-terminal" evidence="9">
    <location>
        <begin position="50"/>
        <end position="138"/>
    </location>
</feature>